<dbReference type="RefSeq" id="WP_377964669.1">
    <property type="nucleotide sequence ID" value="NZ_JBHZOL010000070.1"/>
</dbReference>
<dbReference type="Pfam" id="PF12770">
    <property type="entry name" value="CHAT"/>
    <property type="match status" value="1"/>
</dbReference>
<dbReference type="InterPro" id="IPR011990">
    <property type="entry name" value="TPR-like_helical_dom_sf"/>
</dbReference>
<gene>
    <name evidence="3" type="ORF">ACFVKH_10345</name>
</gene>
<evidence type="ECO:0000313" key="4">
    <source>
        <dbReference type="Proteomes" id="UP001600165"/>
    </source>
</evidence>
<comment type="caution">
    <text evidence="3">The sequence shown here is derived from an EMBL/GenBank/DDBJ whole genome shotgun (WGS) entry which is preliminary data.</text>
</comment>
<dbReference type="InterPro" id="IPR019734">
    <property type="entry name" value="TPR_rpt"/>
</dbReference>
<dbReference type="InterPro" id="IPR024983">
    <property type="entry name" value="CHAT_dom"/>
</dbReference>
<feature type="repeat" description="TPR" evidence="1">
    <location>
        <begin position="580"/>
        <end position="613"/>
    </location>
</feature>
<dbReference type="SMART" id="SM00028">
    <property type="entry name" value="TPR"/>
    <property type="match status" value="6"/>
</dbReference>
<organism evidence="3 4">
    <name type="scientific">Almyronema epifaneia S1</name>
    <dbReference type="NCBI Taxonomy" id="2991925"/>
    <lineage>
        <taxon>Bacteria</taxon>
        <taxon>Bacillati</taxon>
        <taxon>Cyanobacteriota</taxon>
        <taxon>Cyanophyceae</taxon>
        <taxon>Nodosilineales</taxon>
        <taxon>Nodosilineaceae</taxon>
        <taxon>Almyronema</taxon>
        <taxon>Almyronema epifaneia</taxon>
    </lineage>
</organism>
<dbReference type="InterPro" id="IPR027417">
    <property type="entry name" value="P-loop_NTPase"/>
</dbReference>
<dbReference type="PROSITE" id="PS50005">
    <property type="entry name" value="TPR"/>
    <property type="match status" value="1"/>
</dbReference>
<dbReference type="Pfam" id="PF13181">
    <property type="entry name" value="TPR_8"/>
    <property type="match status" value="2"/>
</dbReference>
<reference evidence="3 4" key="1">
    <citation type="submission" date="2024-10" db="EMBL/GenBank/DDBJ databases">
        <authorList>
            <person name="Ratan Roy A."/>
            <person name="Morales Sandoval P.H."/>
            <person name="De Los Santos Villalobos S."/>
            <person name="Chakraborty S."/>
            <person name="Mukherjee J."/>
        </authorList>
    </citation>
    <scope>NUCLEOTIDE SEQUENCE [LARGE SCALE GENOMIC DNA]</scope>
    <source>
        <strain evidence="3 4">S1</strain>
    </source>
</reference>
<protein>
    <submittedName>
        <fullName evidence="3">CHAT domain-containing protein</fullName>
    </submittedName>
</protein>
<proteinExistence type="predicted"/>
<dbReference type="Gene3D" id="3.40.50.300">
    <property type="entry name" value="P-loop containing nucleotide triphosphate hydrolases"/>
    <property type="match status" value="1"/>
</dbReference>
<keyword evidence="4" id="KW-1185">Reference proteome</keyword>
<dbReference type="EMBL" id="JBHZOL010000070">
    <property type="protein sequence ID" value="MFE4106677.1"/>
    <property type="molecule type" value="Genomic_DNA"/>
</dbReference>
<accession>A0ABW6IFN0</accession>
<dbReference type="PANTHER" id="PTHR12558:SF13">
    <property type="entry name" value="CELL DIVISION CYCLE PROTEIN 27 HOMOLOG"/>
    <property type="match status" value="1"/>
</dbReference>
<keyword evidence="1" id="KW-0802">TPR repeat</keyword>
<dbReference type="Proteomes" id="UP001600165">
    <property type="component" value="Unassembled WGS sequence"/>
</dbReference>
<evidence type="ECO:0000256" key="1">
    <source>
        <dbReference type="PROSITE-ProRule" id="PRU00339"/>
    </source>
</evidence>
<sequence length="1339" mass="151291">MSQSGLIGKSHNAHLGWFLNTWVSTGNNAPVCFLEGFPGTGKTTIADELLVRMNASRIPAIMIEAPETDGDPTDDLLLNLAMELNSVGQDELANAIENNRPLLDVLSNIVNDPILIIVDEFQRSMKGTRAITLGGFAKVLSTIARRKWLKGRILLLTNRLVERARWSEPYAIRTLSGMSPDDGVELLESLAREDDRLDEIAPERRQDVVKWLGGNPRAIKLLVRNLAYEPLDDLIGIQPELWEMDDQEVSADLVEDLERQILEKSLSQLSDEDLIGLYRLSVHRKSFKKEAIQDLFKDKAVYARFRREIVNRFLMELRGKWFTLHPIVREIGLQKLGQIPNGLQQAHSIASHHYTRHFQAGKIEGWGSLGGHFVEARYHLVKAGQPDDLTDIAPRFQSHIFSTLSGSSPIPSNAEELDERIAVLSALLQTPGPKKLEYHLARLFQVRNQRNDLRRALNHAHRAKSDKYAGSWLLCSDLSMQMEQHEDALRVLRQGIERLPADKDLAALFNRLGKTLAEMNRHSEAIEALKQGIERISPSKSLVSLYIRCAEILTQVKQYDEAIMLLEQGIEQIPFDKGLADLYCKLGKIFSELEKYDDAIFLLQEGIKNIPADKSLASIYYLCAELLVKENKPEKAIALLRRGISQIPTDKSLTSLYILCGQLLQQIGQPIKAASLLKEGINRIPSDKGLSALYVQCSAVLFKIGKQEQATAVLRDGIRKNIALDKGGLSLYINYAKLLLISDKVEEALEILLVGVTEIDPENQIILSSLYEFILLVYASLQDEKGIKRFLQTTQRLPSQAASLGQALVYQIRGDWEGSAAYARNIRRNGNRYALLATIEAFAWLSSGHPERALEAIFLNLREGKYFDQWLNTFIQLRLGNLEEAKQSLNAYVHQFSLSEEVEADETTLLNLWDQPSSSLENFDLAYYFPTLPTILTGLPYSVARITYHAPVLPSHIKLKISKLARPTKKYDSETIVSVEGEEDMQENQEKYVDFDLYIDANGRAVATSSEGEAEAYIEPQQPSSIRLSWQLIERRQIDSDLLKEVGRTLYDWLFPNAIHTHLQQTEAAARQDQAKLRLRMRIEPSNIASLPLEFIYRSMGGYFLATNPNTVFSRYLNLPLPPERVSRRSNPLHVLAIIADPTDQVRLDPDEWETILKESLDTQLSANRMTLQTVKRATRKEIRQALLSQKPDIIQFVGHGIYQNSKGYLALVDEKTDKTWLVDDERFANIFNGYDDHLGLICMATCESAQSNDPQGFSGIAQQLVQRGTPSVVAMQYKVYIKTAKVFLEEFYTCVAAHKPIDWAVQSARNAISLEFGLDNREFATPVLYMRAKDGNVF</sequence>
<dbReference type="Gene3D" id="1.25.40.10">
    <property type="entry name" value="Tetratricopeptide repeat domain"/>
    <property type="match status" value="3"/>
</dbReference>
<name>A0ABW6IFN0_9CYAN</name>
<evidence type="ECO:0000259" key="2">
    <source>
        <dbReference type="Pfam" id="PF12770"/>
    </source>
</evidence>
<dbReference type="PANTHER" id="PTHR12558">
    <property type="entry name" value="CELL DIVISION CYCLE 16,23,27"/>
    <property type="match status" value="1"/>
</dbReference>
<dbReference type="SUPFAM" id="SSF48452">
    <property type="entry name" value="TPR-like"/>
    <property type="match status" value="1"/>
</dbReference>
<feature type="domain" description="CHAT" evidence="2">
    <location>
        <begin position="1045"/>
        <end position="1313"/>
    </location>
</feature>
<dbReference type="SUPFAM" id="SSF52540">
    <property type="entry name" value="P-loop containing nucleoside triphosphate hydrolases"/>
    <property type="match status" value="1"/>
</dbReference>
<evidence type="ECO:0000313" key="3">
    <source>
        <dbReference type="EMBL" id="MFE4106677.1"/>
    </source>
</evidence>
<dbReference type="SUPFAM" id="SSF81901">
    <property type="entry name" value="HCP-like"/>
    <property type="match status" value="1"/>
</dbReference>